<reference evidence="1" key="1">
    <citation type="submission" date="2019-12" db="EMBL/GenBank/DDBJ databases">
        <title>Genome sequencing and annotation of Brassica cretica.</title>
        <authorList>
            <person name="Studholme D.J."/>
            <person name="Sarris P."/>
        </authorList>
    </citation>
    <scope>NUCLEOTIDE SEQUENCE</scope>
    <source>
        <strain evidence="1">PFS-109/04</strain>
        <tissue evidence="1">Leaf</tissue>
    </source>
</reference>
<accession>A0A8S9SH65</accession>
<organism evidence="1 2">
    <name type="scientific">Brassica cretica</name>
    <name type="common">Mustard</name>
    <dbReference type="NCBI Taxonomy" id="69181"/>
    <lineage>
        <taxon>Eukaryota</taxon>
        <taxon>Viridiplantae</taxon>
        <taxon>Streptophyta</taxon>
        <taxon>Embryophyta</taxon>
        <taxon>Tracheophyta</taxon>
        <taxon>Spermatophyta</taxon>
        <taxon>Magnoliopsida</taxon>
        <taxon>eudicotyledons</taxon>
        <taxon>Gunneridae</taxon>
        <taxon>Pentapetalae</taxon>
        <taxon>rosids</taxon>
        <taxon>malvids</taxon>
        <taxon>Brassicales</taxon>
        <taxon>Brassicaceae</taxon>
        <taxon>Brassiceae</taxon>
        <taxon>Brassica</taxon>
    </lineage>
</organism>
<gene>
    <name evidence="1" type="ORF">F2Q69_00034694</name>
</gene>
<sequence length="87" mass="9890">MYEKHTSARRRSNVEAPRNGVLKAVRMHRASSQLGKESQHEYYPWMATKLHRSNISLMASECGSTSTFMTNTNYGRDVDVQGNVQQA</sequence>
<dbReference type="EMBL" id="QGKX02000004">
    <property type="protein sequence ID" value="KAF3599333.1"/>
    <property type="molecule type" value="Genomic_DNA"/>
</dbReference>
<evidence type="ECO:0000313" key="2">
    <source>
        <dbReference type="Proteomes" id="UP000712600"/>
    </source>
</evidence>
<protein>
    <submittedName>
        <fullName evidence="1">Uncharacterized protein</fullName>
    </submittedName>
</protein>
<comment type="caution">
    <text evidence="1">The sequence shown here is derived from an EMBL/GenBank/DDBJ whole genome shotgun (WGS) entry which is preliminary data.</text>
</comment>
<dbReference type="AlphaFoldDB" id="A0A8S9SH65"/>
<dbReference type="Proteomes" id="UP000712600">
    <property type="component" value="Unassembled WGS sequence"/>
</dbReference>
<name>A0A8S9SH65_BRACR</name>
<evidence type="ECO:0000313" key="1">
    <source>
        <dbReference type="EMBL" id="KAF3599333.1"/>
    </source>
</evidence>
<proteinExistence type="predicted"/>